<dbReference type="InterPro" id="IPR050923">
    <property type="entry name" value="Cell_Proc_Reg/RNA_Proc"/>
</dbReference>
<name>A0A1H4JYT7_9MICC</name>
<evidence type="ECO:0000256" key="2">
    <source>
        <dbReference type="SAM" id="MobiDB-lite"/>
    </source>
</evidence>
<dbReference type="Proteomes" id="UP000182652">
    <property type="component" value="Unassembled WGS sequence"/>
</dbReference>
<dbReference type="STRING" id="156980.SAMN04489745_0456"/>
<dbReference type="PANTHER" id="PTHR23308">
    <property type="entry name" value="NUCLEAR INHIBITOR OF PROTEIN PHOSPHATASE-1"/>
    <property type="match status" value="1"/>
</dbReference>
<reference evidence="4 5" key="1">
    <citation type="submission" date="2016-10" db="EMBL/GenBank/DDBJ databases">
        <authorList>
            <person name="de Groot N.N."/>
        </authorList>
    </citation>
    <scope>NUCLEOTIDE SEQUENCE [LARGE SCALE GENOMIC DNA]</scope>
    <source>
        <strain evidence="4 5">DSM 10495</strain>
    </source>
</reference>
<dbReference type="AlphaFoldDB" id="A0A1H4JYT7"/>
<dbReference type="InterPro" id="IPR000253">
    <property type="entry name" value="FHA_dom"/>
</dbReference>
<dbReference type="InterPro" id="IPR042287">
    <property type="entry name" value="FhaA_N_sf"/>
</dbReference>
<evidence type="ECO:0000313" key="4">
    <source>
        <dbReference type="EMBL" id="SEB51454.1"/>
    </source>
</evidence>
<feature type="domain" description="FHA" evidence="3">
    <location>
        <begin position="166"/>
        <end position="215"/>
    </location>
</feature>
<evidence type="ECO:0000256" key="1">
    <source>
        <dbReference type="ARBA" id="ARBA00022553"/>
    </source>
</evidence>
<dbReference type="SUPFAM" id="SSF49879">
    <property type="entry name" value="SMAD/FHA domain"/>
    <property type="match status" value="1"/>
</dbReference>
<sequence>MGLLDRVERGLEKAVRGVFSGGSKAQLQPVEIASLLRREMDNKVLTVSTSRSIAPNSFEVLLGETDYARAEDWGTALAEELCDVVIAHAKSQGYTLPGPVRVAFVREPDLKAGDVTIESRADKAQGSAPAPSRGHVPPSAPERAPTQVQPVLDLNDQRYSLNAASIILGRASDADIPVDDTGVSRRHLEIRTQGNASWAVDLGSTNGSYINGQRLNGSMELTDGSVITMGRTRMIFRLIPVNPGRNA</sequence>
<keyword evidence="5" id="KW-1185">Reference proteome</keyword>
<dbReference type="PROSITE" id="PS50006">
    <property type="entry name" value="FHA_DOMAIN"/>
    <property type="match status" value="1"/>
</dbReference>
<keyword evidence="1" id="KW-0597">Phosphoprotein</keyword>
<dbReference type="InterPro" id="IPR008984">
    <property type="entry name" value="SMAD_FHA_dom_sf"/>
</dbReference>
<dbReference type="RefSeq" id="WP_066213510.1">
    <property type="nucleotide sequence ID" value="NZ_FNSN01000003.1"/>
</dbReference>
<dbReference type="Pfam" id="PF12401">
    <property type="entry name" value="FhaA_N"/>
    <property type="match status" value="1"/>
</dbReference>
<accession>A0A1H4JYT7</accession>
<dbReference type="EMBL" id="FNSN01000003">
    <property type="protein sequence ID" value="SEB51454.1"/>
    <property type="molecule type" value="Genomic_DNA"/>
</dbReference>
<dbReference type="SMART" id="SM00240">
    <property type="entry name" value="FHA"/>
    <property type="match status" value="1"/>
</dbReference>
<gene>
    <name evidence="4" type="ORF">SAMN04489745_0456</name>
</gene>
<dbReference type="Gene3D" id="2.60.200.20">
    <property type="match status" value="1"/>
</dbReference>
<evidence type="ECO:0000313" key="5">
    <source>
        <dbReference type="Proteomes" id="UP000182652"/>
    </source>
</evidence>
<dbReference type="CDD" id="cd00060">
    <property type="entry name" value="FHA"/>
    <property type="match status" value="1"/>
</dbReference>
<feature type="region of interest" description="Disordered" evidence="2">
    <location>
        <begin position="115"/>
        <end position="145"/>
    </location>
</feature>
<proteinExistence type="predicted"/>
<dbReference type="Pfam" id="PF00498">
    <property type="entry name" value="FHA"/>
    <property type="match status" value="1"/>
</dbReference>
<protein>
    <submittedName>
        <fullName evidence="4">FHA domain-containing protein</fullName>
    </submittedName>
</protein>
<organism evidence="4 5">
    <name type="scientific">Arthrobacter woluwensis</name>
    <dbReference type="NCBI Taxonomy" id="156980"/>
    <lineage>
        <taxon>Bacteria</taxon>
        <taxon>Bacillati</taxon>
        <taxon>Actinomycetota</taxon>
        <taxon>Actinomycetes</taxon>
        <taxon>Micrococcales</taxon>
        <taxon>Micrococcaceae</taxon>
        <taxon>Arthrobacter</taxon>
    </lineage>
</organism>
<evidence type="ECO:0000259" key="3">
    <source>
        <dbReference type="PROSITE" id="PS50006"/>
    </source>
</evidence>
<dbReference type="Gene3D" id="3.30.2320.60">
    <property type="entry name" value="FhaA, phosphopeptide-binding domain (DUF3662)"/>
    <property type="match status" value="1"/>
</dbReference>
<dbReference type="InterPro" id="IPR022128">
    <property type="entry name" value="FhaA_N"/>
</dbReference>